<dbReference type="InterPro" id="IPR058999">
    <property type="entry name" value="EIF3CL_C"/>
</dbReference>
<reference evidence="9" key="1">
    <citation type="submission" date="2025-08" db="UniProtKB">
        <authorList>
            <consortium name="Ensembl"/>
        </authorList>
    </citation>
    <scope>IDENTIFICATION</scope>
</reference>
<organism evidence="9 10">
    <name type="scientific">Cyprinus carpio</name>
    <name type="common">Common carp</name>
    <dbReference type="NCBI Taxonomy" id="7962"/>
    <lineage>
        <taxon>Eukaryota</taxon>
        <taxon>Metazoa</taxon>
        <taxon>Chordata</taxon>
        <taxon>Craniata</taxon>
        <taxon>Vertebrata</taxon>
        <taxon>Euteleostomi</taxon>
        <taxon>Actinopterygii</taxon>
        <taxon>Neopterygii</taxon>
        <taxon>Teleostei</taxon>
        <taxon>Ostariophysi</taxon>
        <taxon>Cypriniformes</taxon>
        <taxon>Cyprinidae</taxon>
        <taxon>Cyprininae</taxon>
        <taxon>Cyprinus</taxon>
    </lineage>
</organism>
<evidence type="ECO:0000256" key="3">
    <source>
        <dbReference type="ARBA" id="ARBA00022553"/>
    </source>
</evidence>
<dbReference type="GO" id="GO:0001732">
    <property type="term" value="P:formation of cytoplasmic translation initiation complex"/>
    <property type="evidence" value="ECO:0007669"/>
    <property type="project" value="UniProtKB-UniRule"/>
</dbReference>
<evidence type="ECO:0000259" key="8">
    <source>
        <dbReference type="PROSITE" id="PS50250"/>
    </source>
</evidence>
<dbReference type="Pfam" id="PF05470">
    <property type="entry name" value="eIF-3c_N"/>
    <property type="match status" value="1"/>
</dbReference>
<keyword evidence="1 6" id="KW-0963">Cytoplasm</keyword>
<dbReference type="InterPro" id="IPR000717">
    <property type="entry name" value="PCI_dom"/>
</dbReference>
<dbReference type="SMART" id="SM00088">
    <property type="entry name" value="PINT"/>
    <property type="match status" value="1"/>
</dbReference>
<comment type="function">
    <text evidence="6">Component of the eukaryotic translation initiation factor 3 (eIF-3) complex, which is involved in protein synthesis of a specialized repertoire of mRNAs and, together with other initiation factors, stimulates binding of mRNA and methionyl-tRNAi to the 40S ribosome. The eIF-3 complex specifically targets and initiates translation of a subset of mRNAs involved in cell proliferation.</text>
</comment>
<dbReference type="Gene3D" id="1.10.10.10">
    <property type="entry name" value="Winged helix-like DNA-binding domain superfamily/Winged helix DNA-binding domain"/>
    <property type="match status" value="1"/>
</dbReference>
<dbReference type="GO" id="GO:0005852">
    <property type="term" value="C:eukaryotic translation initiation factor 3 complex"/>
    <property type="evidence" value="ECO:0007669"/>
    <property type="project" value="UniProtKB-UniRule"/>
</dbReference>
<feature type="region of interest" description="Disordered" evidence="7">
    <location>
        <begin position="194"/>
        <end position="228"/>
    </location>
</feature>
<comment type="similarity">
    <text evidence="6">Belongs to the eIF-3 subunit C family.</text>
</comment>
<evidence type="ECO:0000256" key="5">
    <source>
        <dbReference type="ARBA" id="ARBA00057041"/>
    </source>
</evidence>
<dbReference type="InterPro" id="IPR027516">
    <property type="entry name" value="EIF3C"/>
</dbReference>
<sequence length="858" mass="98482">MSRFFATGSDSESEESSSADEITPKATGTTFNKPALLLSDDEEDTKRVVRSAKDKRFEELTNIIKTIRNAMKIRDMSKCLEEFEQLYRAFLKSKTIVDKEGVPQFYIRLLADLEDYLNQLWEDKEGKKKMNKNNAKALSTLRQKIRKYNKDFETEIASYKEVLNSSSKSDDDDDEGITASKFLKGAAVGPNTTLSLCQDEESESDDDEDSEDWGSDSVDSGGESEDNEGAAASLAVVFLKKYVKRHKKIEQVEEEVDEDGEAEEGGWEKVKGGVPLVKEKPKMFAKGTEINSAVVIKKLTEILQARGKKGTDRAAQIELLHALSGISNENNLGQGILVKIKFNIIASLYDYNTNLAAFMKPEMWKKCLECIDELLDILFENNNIFIGENIAEDSENLAISDQPFRVRGCILTLVERMDEEFTKIMQNTDPHSQEYVDNLKDEGRVCGIIDRLLQYLESKGSTEEVCRIYLRRIMHTYYKFDYKAHRRSLGLQGETKSEQDQEESEGEDSAIIMDRLCKFIYAKDRTDRIRTCAILCHIYHHALHSRWYQARDLMLMSHLQDNIQHADPPVQILYNRTMVQLGICAFRQGMIKDAHNALLDIQSSGRAKELLGQGLLMRNMQERNAEQEKIEKRRQVPFHMHINLELLECVYLVSAMLLEIPYMAAHEFDARRRMISKQFHHQLRVGERQPLLGPPESMREHVVAASKAMKMGDWRTCHSFIINEKMNSKVWDLFPETQCVREMLVRKIQEESLRTYLFTYSSVYDSISMETLSEMFELELPTVHSIISKMIINEELMASLDQPTQTVVMHRTEPTSLQNMALQLAEKLGGLVENNERVFDLKQGVYGGYFNRGTRTRP</sequence>
<keyword evidence="2 6" id="KW-0396">Initiation factor</keyword>
<dbReference type="PANTHER" id="PTHR13937:SF0">
    <property type="entry name" value="EUKARYOTIC TRANSLATION INITIATION FACTOR 3 SUBUNIT C-RELATED"/>
    <property type="match status" value="1"/>
</dbReference>
<dbReference type="GO" id="GO:0016282">
    <property type="term" value="C:eukaryotic 43S preinitiation complex"/>
    <property type="evidence" value="ECO:0007669"/>
    <property type="project" value="UniProtKB-UniRule"/>
</dbReference>
<comment type="function">
    <text evidence="5">Component of the eukaryotic translation initiation factor 3 (eIF-3) complex, which is required for several steps in the initiation of protein synthesis. The eIF-3 complex associates with the 40S ribosome and facilitates the recruitment of eIF-1, eIF-1A, eIF-2:GTP:methionyl-tRNAi and eIF-5 to form the 43S pre-initiation complex (43S PIC). The eIF-3 complex stimulates mRNA recruitment to the 43S PIC and scanning of the mRNA for AUG recognition. The eIF-3 complex is also required for disassembly and recycling of post-termination ribosomal complexes and subsequently prevents premature joining of the 40S and 60S ribosomal subunits prior to initiation. The eIF-3 complex specifically targets and initiates translation of a subset of mRNAs involved in cell proliferation, including cell cycling, differentiation and apoptosis, and uses different modes of RNA stem-loop binding to exert either translational activation or repression.</text>
</comment>
<dbReference type="Ensembl" id="ENSCCRT00015102607.1">
    <property type="protein sequence ID" value="ENSCCRP00015099382.1"/>
    <property type="gene ID" value="ENSCCRG00015039287.1"/>
</dbReference>
<dbReference type="HAMAP" id="MF_03002">
    <property type="entry name" value="eIF3c"/>
    <property type="match status" value="1"/>
</dbReference>
<dbReference type="FunFam" id="1.10.10.10:FF:000461">
    <property type="entry name" value="Eukaryotic translation initiation factor 3 subunit C"/>
    <property type="match status" value="1"/>
</dbReference>
<dbReference type="Pfam" id="PF26569">
    <property type="entry name" value="EIF3CL_C"/>
    <property type="match status" value="1"/>
</dbReference>
<evidence type="ECO:0000256" key="6">
    <source>
        <dbReference type="HAMAP-Rule" id="MF_03002"/>
    </source>
</evidence>
<dbReference type="GO" id="GO:0033290">
    <property type="term" value="C:eukaryotic 48S preinitiation complex"/>
    <property type="evidence" value="ECO:0007669"/>
    <property type="project" value="UniProtKB-UniRule"/>
</dbReference>
<evidence type="ECO:0000256" key="1">
    <source>
        <dbReference type="ARBA" id="ARBA00022490"/>
    </source>
</evidence>
<dbReference type="InterPro" id="IPR008905">
    <property type="entry name" value="EIF3C_N_dom"/>
</dbReference>
<feature type="region of interest" description="Disordered" evidence="7">
    <location>
        <begin position="1"/>
        <end position="36"/>
    </location>
</feature>
<dbReference type="GO" id="GO:0003743">
    <property type="term" value="F:translation initiation factor activity"/>
    <property type="evidence" value="ECO:0007669"/>
    <property type="project" value="UniProtKB-UniRule"/>
</dbReference>
<evidence type="ECO:0000256" key="7">
    <source>
        <dbReference type="SAM" id="MobiDB-lite"/>
    </source>
</evidence>
<dbReference type="InterPro" id="IPR036388">
    <property type="entry name" value="WH-like_DNA-bd_sf"/>
</dbReference>
<evidence type="ECO:0000313" key="9">
    <source>
        <dbReference type="Ensembl" id="ENSCCRP00015099382.1"/>
    </source>
</evidence>
<dbReference type="AlphaFoldDB" id="A0A8C2A351"/>
<dbReference type="PANTHER" id="PTHR13937">
    <property type="entry name" value="EUKARYOTIC TRANSLATION INITATION FACTOR 3, SUBUNIT 8 EIF3S8 -RELATED"/>
    <property type="match status" value="1"/>
</dbReference>
<dbReference type="GO" id="GO:0003723">
    <property type="term" value="F:RNA binding"/>
    <property type="evidence" value="ECO:0007669"/>
    <property type="project" value="InterPro"/>
</dbReference>
<comment type="subunit">
    <text evidence="6">Component of the eukaryotic translation initiation factor 3 (eIF-3) complex, which is composed of 13 subunits: EIF3A, EIF3B, EIF3C, EIF3D, EIF3E, EIF3F, EIF3G, EIF3H, EIF3I, EIF3J, EIF3K, EIF3L and EIF3M.</text>
</comment>
<dbReference type="InterPro" id="IPR036390">
    <property type="entry name" value="WH_DNA-bd_sf"/>
</dbReference>
<evidence type="ECO:0000256" key="2">
    <source>
        <dbReference type="ARBA" id="ARBA00022540"/>
    </source>
</evidence>
<evidence type="ECO:0000313" key="10">
    <source>
        <dbReference type="Proteomes" id="UP000694700"/>
    </source>
</evidence>
<accession>A0A8C2A351</accession>
<dbReference type="PROSITE" id="PS50250">
    <property type="entry name" value="PCI"/>
    <property type="match status" value="1"/>
</dbReference>
<dbReference type="SUPFAM" id="SSF46785">
    <property type="entry name" value="Winged helix' DNA-binding domain"/>
    <property type="match status" value="1"/>
</dbReference>
<feature type="domain" description="PCI" evidence="8">
    <location>
        <begin position="638"/>
        <end position="814"/>
    </location>
</feature>
<dbReference type="Proteomes" id="UP000694700">
    <property type="component" value="Unplaced"/>
</dbReference>
<dbReference type="GO" id="GO:0031369">
    <property type="term" value="F:translation initiation factor binding"/>
    <property type="evidence" value="ECO:0007669"/>
    <property type="project" value="InterPro"/>
</dbReference>
<keyword evidence="4 6" id="KW-0648">Protein biosynthesis</keyword>
<protein>
    <recommendedName>
        <fullName evidence="6">Eukaryotic translation initiation factor 3 subunit C</fullName>
        <shortName evidence="6">eIF3c</shortName>
    </recommendedName>
    <alternativeName>
        <fullName evidence="6">Eukaryotic translation initiation factor 3 subunit 8</fullName>
    </alternativeName>
</protein>
<feature type="compositionally biased region" description="Acidic residues" evidence="7">
    <location>
        <begin position="198"/>
        <end position="214"/>
    </location>
</feature>
<dbReference type="Pfam" id="PF01399">
    <property type="entry name" value="PCI"/>
    <property type="match status" value="1"/>
</dbReference>
<keyword evidence="3" id="KW-0597">Phosphoprotein</keyword>
<evidence type="ECO:0000256" key="4">
    <source>
        <dbReference type="ARBA" id="ARBA00022917"/>
    </source>
</evidence>
<gene>
    <name evidence="6" type="primary">EIF3C</name>
    <name evidence="6" type="synonym">EIF3S8</name>
</gene>
<comment type="subcellular location">
    <subcellularLocation>
        <location evidence="6">Cytoplasm</location>
    </subcellularLocation>
</comment>
<name>A0A8C2A351_CYPCA</name>
<proteinExistence type="inferred from homology"/>